<dbReference type="Gene3D" id="3.40.50.300">
    <property type="entry name" value="P-loop containing nucleotide triphosphate hydrolases"/>
    <property type="match status" value="2"/>
</dbReference>
<evidence type="ECO:0000259" key="11">
    <source>
        <dbReference type="PROSITE" id="PS51195"/>
    </source>
</evidence>
<evidence type="ECO:0000259" key="9">
    <source>
        <dbReference type="PROSITE" id="PS51192"/>
    </source>
</evidence>
<dbReference type="InterPro" id="IPR014014">
    <property type="entry name" value="RNA_helicase_DEAD_Q_motif"/>
</dbReference>
<organism evidence="12 13">
    <name type="scientific">Cylicocyclus nassatus</name>
    <name type="common">Nematode worm</name>
    <dbReference type="NCBI Taxonomy" id="53992"/>
    <lineage>
        <taxon>Eukaryota</taxon>
        <taxon>Metazoa</taxon>
        <taxon>Ecdysozoa</taxon>
        <taxon>Nematoda</taxon>
        <taxon>Chromadorea</taxon>
        <taxon>Rhabditida</taxon>
        <taxon>Rhabditina</taxon>
        <taxon>Rhabditomorpha</taxon>
        <taxon>Strongyloidea</taxon>
        <taxon>Strongylidae</taxon>
        <taxon>Cylicocyclus</taxon>
    </lineage>
</organism>
<keyword evidence="13" id="KW-1185">Reference proteome</keyword>
<name>A0AA36H6N9_CYLNA</name>
<evidence type="ECO:0000256" key="3">
    <source>
        <dbReference type="ARBA" id="ARBA00022801"/>
    </source>
</evidence>
<dbReference type="PROSITE" id="PS51194">
    <property type="entry name" value="HELICASE_CTER"/>
    <property type="match status" value="1"/>
</dbReference>
<dbReference type="SUPFAM" id="SSF52540">
    <property type="entry name" value="P-loop containing nucleoside triphosphate hydrolases"/>
    <property type="match status" value="1"/>
</dbReference>
<dbReference type="InterPro" id="IPR027417">
    <property type="entry name" value="P-loop_NTPase"/>
</dbReference>
<keyword evidence="5" id="KW-0067">ATP-binding</keyword>
<feature type="domain" description="Helicase C-terminal" evidence="10">
    <location>
        <begin position="483"/>
        <end position="654"/>
    </location>
</feature>
<feature type="domain" description="DEAD-box RNA helicase Q" evidence="11">
    <location>
        <begin position="268"/>
        <end position="296"/>
    </location>
</feature>
<dbReference type="SMART" id="SM00490">
    <property type="entry name" value="HELICc"/>
    <property type="match status" value="1"/>
</dbReference>
<dbReference type="Pfam" id="PF00270">
    <property type="entry name" value="DEAD"/>
    <property type="match status" value="1"/>
</dbReference>
<dbReference type="AlphaFoldDB" id="A0AA36H6N9"/>
<keyword evidence="6" id="KW-0694">RNA-binding</keyword>
<comment type="catalytic activity">
    <reaction evidence="7">
        <text>ATP + H2O = ADP + phosphate + H(+)</text>
        <dbReference type="Rhea" id="RHEA:13065"/>
        <dbReference type="ChEBI" id="CHEBI:15377"/>
        <dbReference type="ChEBI" id="CHEBI:15378"/>
        <dbReference type="ChEBI" id="CHEBI:30616"/>
        <dbReference type="ChEBI" id="CHEBI:43474"/>
        <dbReference type="ChEBI" id="CHEBI:456216"/>
        <dbReference type="EC" id="3.6.4.13"/>
    </reaction>
</comment>
<dbReference type="EMBL" id="CATQJL010000316">
    <property type="protein sequence ID" value="CAJ0604751.1"/>
    <property type="molecule type" value="Genomic_DNA"/>
</dbReference>
<evidence type="ECO:0000256" key="4">
    <source>
        <dbReference type="ARBA" id="ARBA00022806"/>
    </source>
</evidence>
<sequence length="659" mass="72159">MQELSSTSTMTGFRIVANGDKEAERSLNVTLATYRATGAGERPSCPFRTSRSARHDRSVAAVSTSIDTRTSPGCVNKRAAVDVFRTMSDWVSSYDAQLRAETGTENPANEAGKMSFRGGGNSVSIHGYKGPVSSFNGAPPPQHTFGASKAGIANANPNGGYGYSYAMQPQPQPVFGRGQTFSASGGFRGRGGYAAFQYQPPPGNNPYKYVAPKPATPPSPDQMEKPMGPEEVALLNKFLHKKVDLMQNSGIDVSLDRNDPRSPLHSIRSFRDLRLRPELLEALNVLGFTQPSKIQEFALPLLIMEPPTNIIAQSQSGTGKTATFVLTMLSRVDPAKKYPQCLCLAPTYELAIQIGEVVMKMAQFMPDVAVHYAVRGTKPSAPISEQIIIGTPGKLVDYLTKYHCLDASHICCLVLDEADVMINQTGYAQQSTQIYNIIEEASPIVQTMLFSATYGEDVVKFAMQLIKNAVTVTLKREDQSLPNIKQYFVECPGRDAKYQAVVELYSGLTIASCVIFTHTRRSASWLAERMIEKGHLVGVLHGEMSVEERAASIEQFKEGIFKVLITTNVCARGIDVSQVTIVINYDPPLLYENPSEPDYDTYLHRIGRTGRFGKAGIAINFVDSREALAIIKKIEAFFGKPIPKLDPSDLEQLEAVEND</sequence>
<dbReference type="GO" id="GO:0016787">
    <property type="term" value="F:hydrolase activity"/>
    <property type="evidence" value="ECO:0007669"/>
    <property type="project" value="UniProtKB-KW"/>
</dbReference>
<evidence type="ECO:0000256" key="2">
    <source>
        <dbReference type="ARBA" id="ARBA00022741"/>
    </source>
</evidence>
<keyword evidence="2" id="KW-0547">Nucleotide-binding</keyword>
<evidence type="ECO:0000256" key="1">
    <source>
        <dbReference type="ARBA" id="ARBA00012552"/>
    </source>
</evidence>
<evidence type="ECO:0000313" key="12">
    <source>
        <dbReference type="EMBL" id="CAJ0604751.1"/>
    </source>
</evidence>
<evidence type="ECO:0000256" key="7">
    <source>
        <dbReference type="ARBA" id="ARBA00047984"/>
    </source>
</evidence>
<dbReference type="InterPro" id="IPR014001">
    <property type="entry name" value="Helicase_ATP-bd"/>
</dbReference>
<dbReference type="InterPro" id="IPR011545">
    <property type="entry name" value="DEAD/DEAH_box_helicase_dom"/>
</dbReference>
<dbReference type="CDD" id="cd17963">
    <property type="entry name" value="DEADc_DDX19_DDX25"/>
    <property type="match status" value="1"/>
</dbReference>
<dbReference type="FunFam" id="3.40.50.300:FF:000849">
    <property type="entry name" value="ATP-dependent RNA helicase DBP5"/>
    <property type="match status" value="1"/>
</dbReference>
<dbReference type="GO" id="GO:0003723">
    <property type="term" value="F:RNA binding"/>
    <property type="evidence" value="ECO:0007669"/>
    <property type="project" value="UniProtKB-KW"/>
</dbReference>
<keyword evidence="3" id="KW-0378">Hydrolase</keyword>
<evidence type="ECO:0000256" key="6">
    <source>
        <dbReference type="ARBA" id="ARBA00022884"/>
    </source>
</evidence>
<dbReference type="Proteomes" id="UP001176961">
    <property type="component" value="Unassembled WGS sequence"/>
</dbReference>
<feature type="domain" description="Helicase ATP-binding" evidence="9">
    <location>
        <begin position="301"/>
        <end position="472"/>
    </location>
</feature>
<dbReference type="PANTHER" id="PTHR47958">
    <property type="entry name" value="ATP-DEPENDENT RNA HELICASE DBP3"/>
    <property type="match status" value="1"/>
</dbReference>
<evidence type="ECO:0000259" key="10">
    <source>
        <dbReference type="PROSITE" id="PS51194"/>
    </source>
</evidence>
<dbReference type="GO" id="GO:0003724">
    <property type="term" value="F:RNA helicase activity"/>
    <property type="evidence" value="ECO:0007669"/>
    <property type="project" value="UniProtKB-EC"/>
</dbReference>
<dbReference type="CDD" id="cd18787">
    <property type="entry name" value="SF2_C_DEAD"/>
    <property type="match status" value="1"/>
</dbReference>
<evidence type="ECO:0000313" key="13">
    <source>
        <dbReference type="Proteomes" id="UP001176961"/>
    </source>
</evidence>
<comment type="caution">
    <text evidence="12">The sequence shown here is derived from an EMBL/GenBank/DDBJ whole genome shotgun (WGS) entry which is preliminary data.</text>
</comment>
<dbReference type="InterPro" id="IPR001650">
    <property type="entry name" value="Helicase_C-like"/>
</dbReference>
<evidence type="ECO:0000256" key="8">
    <source>
        <dbReference type="PROSITE-ProRule" id="PRU00552"/>
    </source>
</evidence>
<dbReference type="GO" id="GO:0005524">
    <property type="term" value="F:ATP binding"/>
    <property type="evidence" value="ECO:0007669"/>
    <property type="project" value="UniProtKB-KW"/>
</dbReference>
<dbReference type="PROSITE" id="PS51192">
    <property type="entry name" value="HELICASE_ATP_BIND_1"/>
    <property type="match status" value="1"/>
</dbReference>
<accession>A0AA36H6N9</accession>
<evidence type="ECO:0000256" key="5">
    <source>
        <dbReference type="ARBA" id="ARBA00022840"/>
    </source>
</evidence>
<dbReference type="EC" id="3.6.4.13" evidence="1"/>
<feature type="short sequence motif" description="Q motif" evidence="8">
    <location>
        <begin position="268"/>
        <end position="296"/>
    </location>
</feature>
<protein>
    <recommendedName>
        <fullName evidence="1">RNA helicase</fullName>
        <ecNumber evidence="1">3.6.4.13</ecNumber>
    </recommendedName>
</protein>
<dbReference type="Pfam" id="PF00271">
    <property type="entry name" value="Helicase_C"/>
    <property type="match status" value="1"/>
</dbReference>
<dbReference type="SMART" id="SM00487">
    <property type="entry name" value="DEXDc"/>
    <property type="match status" value="1"/>
</dbReference>
<reference evidence="12" key="1">
    <citation type="submission" date="2023-07" db="EMBL/GenBank/DDBJ databases">
        <authorList>
            <consortium name="CYATHOMIX"/>
        </authorList>
    </citation>
    <scope>NUCLEOTIDE SEQUENCE</scope>
    <source>
        <strain evidence="12">N/A</strain>
    </source>
</reference>
<proteinExistence type="predicted"/>
<dbReference type="PROSITE" id="PS51195">
    <property type="entry name" value="Q_MOTIF"/>
    <property type="match status" value="1"/>
</dbReference>
<keyword evidence="4" id="KW-0347">Helicase</keyword>
<gene>
    <name evidence="12" type="ORF">CYNAS_LOCUS16734</name>
</gene>